<evidence type="ECO:0000256" key="3">
    <source>
        <dbReference type="ARBA" id="ARBA00022692"/>
    </source>
</evidence>
<evidence type="ECO:0000256" key="5">
    <source>
        <dbReference type="ARBA" id="ARBA00022989"/>
    </source>
</evidence>
<dbReference type="Proteomes" id="UP001162162">
    <property type="component" value="Unassembled WGS sequence"/>
</dbReference>
<accession>A0AAV8YHW9</accession>
<keyword evidence="4 8" id="KW-0999">Mitochondrion inner membrane</keyword>
<comment type="function">
    <text evidence="8">Component of the MICOS complex, a large protein complex of the mitochondrial inner membrane that plays crucial roles in the maintenance of crista junctions, inner membrane architecture, and formation of contact sites to the outer membrane.</text>
</comment>
<dbReference type="GO" id="GO:0044284">
    <property type="term" value="C:mitochondrial crista junction"/>
    <property type="evidence" value="ECO:0007669"/>
    <property type="project" value="TreeGrafter"/>
</dbReference>
<dbReference type="PANTHER" id="PTHR31816:SF3">
    <property type="entry name" value="MICOS COMPLEX SUBUNIT MIC13"/>
    <property type="match status" value="1"/>
</dbReference>
<reference evidence="9" key="1">
    <citation type="journal article" date="2023" name="Insect Mol. Biol.">
        <title>Genome sequencing provides insights into the evolution of gene families encoding plant cell wall-degrading enzymes in longhorned beetles.</title>
        <authorList>
            <person name="Shin N.R."/>
            <person name="Okamura Y."/>
            <person name="Kirsch R."/>
            <person name="Pauchet Y."/>
        </authorList>
    </citation>
    <scope>NUCLEOTIDE SEQUENCE</scope>
    <source>
        <strain evidence="9">AMC_N1</strain>
    </source>
</reference>
<evidence type="ECO:0000256" key="6">
    <source>
        <dbReference type="ARBA" id="ARBA00023128"/>
    </source>
</evidence>
<evidence type="ECO:0000256" key="7">
    <source>
        <dbReference type="ARBA" id="ARBA00023136"/>
    </source>
</evidence>
<dbReference type="EMBL" id="JAPWTK010000096">
    <property type="protein sequence ID" value="KAJ8950706.1"/>
    <property type="molecule type" value="Genomic_DNA"/>
</dbReference>
<evidence type="ECO:0000313" key="10">
    <source>
        <dbReference type="Proteomes" id="UP001162162"/>
    </source>
</evidence>
<sequence>MIKFAVKVGLATAAIYYVKEQNVWKNSNESLKTYEKLKETVKPYVQEAKSQIPIELPALPETDGLPSLVKQSWNAGVLATFKFLAESPRTVSNWSKKGVEKALENEGIKNFIESFSSAKSSVETKVTAKEEKK</sequence>
<keyword evidence="10" id="KW-1185">Reference proteome</keyword>
<protein>
    <recommendedName>
        <fullName evidence="8">MICOS complex subunit MIC13</fullName>
    </recommendedName>
</protein>
<evidence type="ECO:0000256" key="1">
    <source>
        <dbReference type="ARBA" id="ARBA00004434"/>
    </source>
</evidence>
<comment type="subunit">
    <text evidence="8">Component of the mitochondrial contact site and cristae organizing system (MICOS) complex.</text>
</comment>
<keyword evidence="3" id="KW-0812">Transmembrane</keyword>
<dbReference type="InterPro" id="IPR026769">
    <property type="entry name" value="Mic13"/>
</dbReference>
<dbReference type="GO" id="GO:0042407">
    <property type="term" value="P:cristae formation"/>
    <property type="evidence" value="ECO:0007669"/>
    <property type="project" value="TreeGrafter"/>
</dbReference>
<dbReference type="AlphaFoldDB" id="A0AAV8YHW9"/>
<name>A0AAV8YHW9_9CUCU</name>
<evidence type="ECO:0000256" key="2">
    <source>
        <dbReference type="ARBA" id="ARBA00006771"/>
    </source>
</evidence>
<comment type="similarity">
    <text evidence="2 8">Belongs to the MICOS complex subunit Mic13 family.</text>
</comment>
<comment type="caution">
    <text evidence="9">The sequence shown here is derived from an EMBL/GenBank/DDBJ whole genome shotgun (WGS) entry which is preliminary data.</text>
</comment>
<dbReference type="GO" id="GO:0061617">
    <property type="term" value="C:MICOS complex"/>
    <property type="evidence" value="ECO:0007669"/>
    <property type="project" value="UniProtKB-UniRule"/>
</dbReference>
<keyword evidence="5" id="KW-1133">Transmembrane helix</keyword>
<proteinExistence type="inferred from homology"/>
<keyword evidence="7" id="KW-0472">Membrane</keyword>
<evidence type="ECO:0000256" key="4">
    <source>
        <dbReference type="ARBA" id="ARBA00022792"/>
    </source>
</evidence>
<keyword evidence="6 8" id="KW-0496">Mitochondrion</keyword>
<dbReference type="PANTHER" id="PTHR31816">
    <property type="entry name" value="MICOS COMPLEX SUBUNIT MIC13"/>
    <property type="match status" value="1"/>
</dbReference>
<organism evidence="9 10">
    <name type="scientific">Aromia moschata</name>
    <dbReference type="NCBI Taxonomy" id="1265417"/>
    <lineage>
        <taxon>Eukaryota</taxon>
        <taxon>Metazoa</taxon>
        <taxon>Ecdysozoa</taxon>
        <taxon>Arthropoda</taxon>
        <taxon>Hexapoda</taxon>
        <taxon>Insecta</taxon>
        <taxon>Pterygota</taxon>
        <taxon>Neoptera</taxon>
        <taxon>Endopterygota</taxon>
        <taxon>Coleoptera</taxon>
        <taxon>Polyphaga</taxon>
        <taxon>Cucujiformia</taxon>
        <taxon>Chrysomeloidea</taxon>
        <taxon>Cerambycidae</taxon>
        <taxon>Cerambycinae</taxon>
        <taxon>Callichromatini</taxon>
        <taxon>Aromia</taxon>
    </lineage>
</organism>
<gene>
    <name evidence="9" type="ORF">NQ318_012786</name>
</gene>
<evidence type="ECO:0000256" key="8">
    <source>
        <dbReference type="RuleBase" id="RU363009"/>
    </source>
</evidence>
<dbReference type="Pfam" id="PF15884">
    <property type="entry name" value="QIL1"/>
    <property type="match status" value="1"/>
</dbReference>
<evidence type="ECO:0000313" key="9">
    <source>
        <dbReference type="EMBL" id="KAJ8950706.1"/>
    </source>
</evidence>
<comment type="subcellular location">
    <subcellularLocation>
        <location evidence="1 8">Mitochondrion inner membrane</location>
        <topology evidence="1 8">Single-pass membrane protein</topology>
    </subcellularLocation>
</comment>